<dbReference type="AlphaFoldDB" id="A0A0K2TDG9"/>
<organism evidence="1">
    <name type="scientific">Lepeophtheirus salmonis</name>
    <name type="common">Salmon louse</name>
    <name type="synonym">Caligus salmonis</name>
    <dbReference type="NCBI Taxonomy" id="72036"/>
    <lineage>
        <taxon>Eukaryota</taxon>
        <taxon>Metazoa</taxon>
        <taxon>Ecdysozoa</taxon>
        <taxon>Arthropoda</taxon>
        <taxon>Crustacea</taxon>
        <taxon>Multicrustacea</taxon>
        <taxon>Hexanauplia</taxon>
        <taxon>Copepoda</taxon>
        <taxon>Siphonostomatoida</taxon>
        <taxon>Caligidae</taxon>
        <taxon>Lepeophtheirus</taxon>
    </lineage>
</organism>
<dbReference type="EMBL" id="HACA01006509">
    <property type="protein sequence ID" value="CDW23870.1"/>
    <property type="molecule type" value="Transcribed_RNA"/>
</dbReference>
<dbReference type="InterPro" id="IPR004119">
    <property type="entry name" value="EcKL"/>
</dbReference>
<sequence length="460" mass="52455">MGNARSGTQFHKKDLLEDSSWLRKIVTQYQKRQNCGVTSFNGFTIEKIQGGSFHSCLPIQIHRVCICFKNGNNKLKKANWIIKTSQEDDLSLEVNIYTQLLTDVYKYLNCRSNVRVRYLLNIPEMILHESSRNSSSSWVDTKIALVLEDLTKTKSCMRIKAIEVIAGLNLSQFKLFLGTLAQFHAVGFAWGTSFGDDSLLESHPYLHRPQRICSEDINLIFDKYVEILNYAGRKNIVSDISRRVKLFSELRRNSSDILNCDVSKDMSSPCCGLCLGAPVPSDVLFRYDNSLNLLDEENNDTPNSPTSTVPICAAVNTCRRIHFGDVIREIATCFFTLPSPIVRAHYLTLMLQNYCQAFTLTSELLEVNTRKRINYSFQDFLGDFYKFVPHGILRAILMHMKRTRCSDIELLKSSSTETKDVDDSYCDDEESGPVESYHIPLSNSRIRFLVALLDPIKKSI</sequence>
<proteinExistence type="predicted"/>
<evidence type="ECO:0000313" key="1">
    <source>
        <dbReference type="EMBL" id="CDW23870.1"/>
    </source>
</evidence>
<dbReference type="Pfam" id="PF02958">
    <property type="entry name" value="EcKL"/>
    <property type="match status" value="1"/>
</dbReference>
<name>A0A0K2TDG9_LEPSM</name>
<accession>A0A0K2TDG9</accession>
<protein>
    <submittedName>
        <fullName evidence="1">Uncharacterized protein</fullName>
    </submittedName>
</protein>
<reference evidence="1" key="1">
    <citation type="submission" date="2014-05" db="EMBL/GenBank/DDBJ databases">
        <authorList>
            <person name="Chronopoulou M."/>
        </authorList>
    </citation>
    <scope>NUCLEOTIDE SEQUENCE</scope>
    <source>
        <tissue evidence="1">Whole organism</tissue>
    </source>
</reference>